<feature type="region of interest" description="Disordered" evidence="1">
    <location>
        <begin position="770"/>
        <end position="802"/>
    </location>
</feature>
<proteinExistence type="predicted"/>
<evidence type="ECO:0000313" key="3">
    <source>
        <dbReference type="Proteomes" id="UP001237152"/>
    </source>
</evidence>
<organism evidence="2 3">
    <name type="scientific">Pandoravirus celtis</name>
    <dbReference type="NCBI Taxonomy" id="2568002"/>
    <lineage>
        <taxon>Viruses</taxon>
        <taxon>Pandoravirus</taxon>
    </lineage>
</organism>
<gene>
    <name evidence="2" type="ORF">pclt_cds_610</name>
</gene>
<reference evidence="2" key="1">
    <citation type="journal article" date="2019" name="Front. Microbiol.">
        <title>Pandoravirus Celtis Illustrates the Microevolution Processes at Work in the Giant Pandoraviridae Genomes.</title>
        <authorList>
            <person name="Legendre M."/>
            <person name="Alempic J.M."/>
            <person name="Philippe N."/>
            <person name="Lartigue A."/>
            <person name="Jeudy S."/>
            <person name="Poirot O."/>
            <person name="Ta N.T."/>
            <person name="Nin S."/>
            <person name="Coute Y."/>
            <person name="Abergel C."/>
            <person name="Claverie J.M."/>
        </authorList>
    </citation>
    <scope>NUCLEOTIDE SEQUENCE</scope>
</reference>
<protein>
    <submittedName>
        <fullName evidence="2">Uncharacterized protein</fullName>
    </submittedName>
</protein>
<feature type="compositionally biased region" description="Basic and acidic residues" evidence="1">
    <location>
        <begin position="41"/>
        <end position="52"/>
    </location>
</feature>
<feature type="region of interest" description="Disordered" evidence="1">
    <location>
        <begin position="34"/>
        <end position="67"/>
    </location>
</feature>
<evidence type="ECO:0000313" key="2">
    <source>
        <dbReference type="EMBL" id="QBZ81203.1"/>
    </source>
</evidence>
<dbReference type="EMBL" id="MK174290">
    <property type="protein sequence ID" value="QBZ81203.1"/>
    <property type="molecule type" value="Genomic_DNA"/>
</dbReference>
<accession>A0A4D6EIQ0</accession>
<sequence length="833" mass="89846">MDGSWWLFCLLWSALLTGAAYVLLPMHALDRFDGDDDDDDVEKKQRTKETNDGHGVSPNNRGCLGRDDHPDVETSLTTIVHPSASDGNPDLDSTPLALVDLPPEVHCEILSFLDPRGAVGYVGAARALRVLGHQQAMALRPAVAIGECVCGCDMHLCDRCSCGQRADGINLTIAMGCSAMCYSVHITKLLAAGRVDDARALCRQLEGLVLPAFAHLGDTGARQALTSWLLYDAVCCCGASARVDATGAALAHEMVGMCVFRQEVWESGQVLGIGGAIERGHYACAQECLTAEEINARPALFWEPLSCITDCAIMERASNAGDDPVALDRLALLCRGAQHFDATRFADGAAWGRGITKWNRNNRRPIGDKAIAVIRQHVPDIGEIAPCESRSSGTWTSYQAEALWEAFLTKRFDEADRLCALAREALGDEDASAIHHRINGATTSERLHRHVLSAADPAVGIHVADIMSRHFPRTWAAKMRTNVFGRCRSGKECRPCTATLHVEHLTYTGPLSLGGHQVCFALWPSPHKRGRRVGDSRERALALLRQSSVRWPRRAALTAAAYGDIEVLEALAPERAADASWLSDSPPPAWTIDVVALLAAAGYERHACTMASRYGIDRMTINVTETIAALNRTKPHKPWSRLYSTALPRCPLPLATLLSLHRADARHTLQEAIHSGVGIPMNAVDAVHMAAAFPGIFDGQQASHVLKPTRAVGAIDWLCGQTGMGFDAAYVTSCASIGATAVVHHLVVRRGVVCDVDAIRKALPRWVGSYFEPDRDNDDDDDDDDSVCDGDGDETTKRPPAWIDFMEPVLRAAVGEAAGAGPAGDGNGDPCDS</sequence>
<evidence type="ECO:0000256" key="1">
    <source>
        <dbReference type="SAM" id="MobiDB-lite"/>
    </source>
</evidence>
<dbReference type="Proteomes" id="UP001237152">
    <property type="component" value="Segment"/>
</dbReference>
<feature type="compositionally biased region" description="Acidic residues" evidence="1">
    <location>
        <begin position="775"/>
        <end position="793"/>
    </location>
</feature>
<name>A0A4D6EIQ0_9VIRU</name>